<dbReference type="PANTHER" id="PTHR23290:SF0">
    <property type="entry name" value="RRNA N6-ADENOSINE-METHYLTRANSFERASE METTL5"/>
    <property type="match status" value="1"/>
</dbReference>
<keyword evidence="5" id="KW-1185">Reference proteome</keyword>
<dbReference type="EMBL" id="CAIIXF020000007">
    <property type="protein sequence ID" value="CAH1789023.1"/>
    <property type="molecule type" value="Genomic_DNA"/>
</dbReference>
<comment type="similarity">
    <text evidence="1">Belongs to the methyltransferase superfamily. PrmA family.</text>
</comment>
<organism evidence="4 5">
    <name type="scientific">Owenia fusiformis</name>
    <name type="common">Polychaete worm</name>
    <dbReference type="NCBI Taxonomy" id="6347"/>
    <lineage>
        <taxon>Eukaryota</taxon>
        <taxon>Metazoa</taxon>
        <taxon>Spiralia</taxon>
        <taxon>Lophotrochozoa</taxon>
        <taxon>Annelida</taxon>
        <taxon>Polychaeta</taxon>
        <taxon>Sedentaria</taxon>
        <taxon>Canalipalpata</taxon>
        <taxon>Sabellida</taxon>
        <taxon>Oweniida</taxon>
        <taxon>Oweniidae</taxon>
        <taxon>Owenia</taxon>
    </lineage>
</organism>
<proteinExistence type="inferred from homology"/>
<dbReference type="SUPFAM" id="SSF53335">
    <property type="entry name" value="S-adenosyl-L-methionine-dependent methyltransferases"/>
    <property type="match status" value="1"/>
</dbReference>
<dbReference type="PANTHER" id="PTHR23290">
    <property type="entry name" value="RRNA N6-ADENOSINE-METHYLTRANSFERASE METTL5"/>
    <property type="match status" value="1"/>
</dbReference>
<evidence type="ECO:0000259" key="3">
    <source>
        <dbReference type="Pfam" id="PF05175"/>
    </source>
</evidence>
<dbReference type="InterPro" id="IPR002052">
    <property type="entry name" value="DNA_methylase_N6_adenine_CS"/>
</dbReference>
<evidence type="ECO:0000313" key="4">
    <source>
        <dbReference type="EMBL" id="CAH1789023.1"/>
    </source>
</evidence>
<protein>
    <recommendedName>
        <fullName evidence="2">Methyltransferase-like protein 5</fullName>
    </recommendedName>
</protein>
<evidence type="ECO:0000313" key="5">
    <source>
        <dbReference type="Proteomes" id="UP000749559"/>
    </source>
</evidence>
<dbReference type="GO" id="GO:0003676">
    <property type="term" value="F:nucleic acid binding"/>
    <property type="evidence" value="ECO:0007669"/>
    <property type="project" value="InterPro"/>
</dbReference>
<evidence type="ECO:0000256" key="2">
    <source>
        <dbReference type="ARBA" id="ARBA00041374"/>
    </source>
</evidence>
<name>A0A8J1UGV5_OWEFU</name>
<dbReference type="GO" id="GO:0008988">
    <property type="term" value="F:rRNA (adenine-N6-)-methyltransferase activity"/>
    <property type="evidence" value="ECO:0007669"/>
    <property type="project" value="TreeGrafter"/>
</dbReference>
<dbReference type="AlphaFoldDB" id="A0A8J1UGV5"/>
<dbReference type="InterPro" id="IPR051720">
    <property type="entry name" value="rRNA_MeTrfase/Polyamine_Synth"/>
</dbReference>
<dbReference type="Proteomes" id="UP000749559">
    <property type="component" value="Unassembled WGS sequence"/>
</dbReference>
<comment type="caution">
    <text evidence="4">The sequence shown here is derived from an EMBL/GenBank/DDBJ whole genome shotgun (WGS) entry which is preliminary data.</text>
</comment>
<dbReference type="OrthoDB" id="419617at2759"/>
<dbReference type="Pfam" id="PF05175">
    <property type="entry name" value="MTS"/>
    <property type="match status" value="1"/>
</dbReference>
<dbReference type="CDD" id="cd02440">
    <property type="entry name" value="AdoMet_MTases"/>
    <property type="match status" value="1"/>
</dbReference>
<accession>A0A8J1UGV5</accession>
<dbReference type="InterPro" id="IPR007848">
    <property type="entry name" value="Small_mtfrase_dom"/>
</dbReference>
<gene>
    <name evidence="4" type="ORF">OFUS_LOCUS14457</name>
</gene>
<reference evidence="4" key="1">
    <citation type="submission" date="2022-03" db="EMBL/GenBank/DDBJ databases">
        <authorList>
            <person name="Martin C."/>
        </authorList>
    </citation>
    <scope>NUCLEOTIDE SEQUENCE</scope>
</reference>
<dbReference type="Gene3D" id="3.40.50.150">
    <property type="entry name" value="Vaccinia Virus protein VP39"/>
    <property type="match status" value="1"/>
</dbReference>
<sequence length="232" mass="26385">MACMKLQKLQGYLEDVDIFENPKILLEQYHTSPEIAAQMIYLIAFNDDNIQDKCIADLGCGCGMLGIAACMMECGQCVGFDIDEDALAICRYNLEEKEIENMELVQCDVTKMELGTKWNEKFDTVIMNPPFGTKKNAGLDLLFLRQAIAMTTSTGAVYSLHKTSTRKHIEKVVRDSWELDITVVAELHFELPKKYMCHKKASVDIYVDLIKVTKPEKKRSKEKVTKKHLMSS</sequence>
<dbReference type="InterPro" id="IPR029063">
    <property type="entry name" value="SAM-dependent_MTases_sf"/>
</dbReference>
<evidence type="ECO:0000256" key="1">
    <source>
        <dbReference type="ARBA" id="ARBA00009741"/>
    </source>
</evidence>
<feature type="domain" description="Methyltransferase small" evidence="3">
    <location>
        <begin position="48"/>
        <end position="159"/>
    </location>
</feature>
<dbReference type="PROSITE" id="PS00092">
    <property type="entry name" value="N6_MTASE"/>
    <property type="match status" value="1"/>
</dbReference>